<name>A0A0B4XQG7_9GAMM</name>
<evidence type="ECO:0000313" key="1">
    <source>
        <dbReference type="EMBL" id="AJD48703.1"/>
    </source>
</evidence>
<sequence>MRLMRLKETCQMAGIEKTTAYKMINEGTFPKPVSVGGRAVRWVSTEIESWIMDRMEERDALACEE</sequence>
<dbReference type="PANTHER" id="PTHR36154">
    <property type="entry name" value="DNA-BINDING TRANSCRIPTIONAL ACTIVATOR ALPA"/>
    <property type="match status" value="1"/>
</dbReference>
<dbReference type="InterPro" id="IPR009061">
    <property type="entry name" value="DNA-bd_dom_put_sf"/>
</dbReference>
<organism evidence="1 2">
    <name type="scientific">Isoalcanivorax pacificus W11-5</name>
    <dbReference type="NCBI Taxonomy" id="391936"/>
    <lineage>
        <taxon>Bacteria</taxon>
        <taxon>Pseudomonadati</taxon>
        <taxon>Pseudomonadota</taxon>
        <taxon>Gammaproteobacteria</taxon>
        <taxon>Oceanospirillales</taxon>
        <taxon>Alcanivoracaceae</taxon>
        <taxon>Isoalcanivorax</taxon>
    </lineage>
</organism>
<dbReference type="InterPro" id="IPR010260">
    <property type="entry name" value="AlpA"/>
</dbReference>
<dbReference type="EMBL" id="CP004387">
    <property type="protein sequence ID" value="AJD48703.1"/>
    <property type="molecule type" value="Genomic_DNA"/>
</dbReference>
<dbReference type="InterPro" id="IPR052931">
    <property type="entry name" value="Prophage_regulatory_activator"/>
</dbReference>
<dbReference type="KEGG" id="apac:S7S_11455"/>
<dbReference type="Proteomes" id="UP000006764">
    <property type="component" value="Chromosome"/>
</dbReference>
<dbReference type="HOGENOM" id="CLU_140176_15_1_6"/>
<dbReference type="Gene3D" id="1.10.238.160">
    <property type="match status" value="1"/>
</dbReference>
<keyword evidence="2" id="KW-1185">Reference proteome</keyword>
<dbReference type="AlphaFoldDB" id="A0A0B4XQG7"/>
<accession>A0A0B4XQG7</accession>
<dbReference type="STRING" id="391936.S7S_11455"/>
<evidence type="ECO:0000313" key="2">
    <source>
        <dbReference type="Proteomes" id="UP000006764"/>
    </source>
</evidence>
<dbReference type="Pfam" id="PF05930">
    <property type="entry name" value="Phage_AlpA"/>
    <property type="match status" value="1"/>
</dbReference>
<dbReference type="PANTHER" id="PTHR36154:SF1">
    <property type="entry name" value="DNA-BINDING TRANSCRIPTIONAL ACTIVATOR ALPA"/>
    <property type="match status" value="1"/>
</dbReference>
<gene>
    <name evidence="1" type="ORF">S7S_11455</name>
</gene>
<reference evidence="1 2" key="1">
    <citation type="journal article" date="2012" name="J. Bacteriol.">
        <title>Genome sequence of an alkane-degrading bacterium, Alcanivorax pacificus type strain W11-5, isolated from deep sea sediment.</title>
        <authorList>
            <person name="Lai Q."/>
            <person name="Shao Z."/>
        </authorList>
    </citation>
    <scope>NUCLEOTIDE SEQUENCE [LARGE SCALE GENOMIC DNA]</scope>
    <source>
        <strain evidence="1 2">W11-5</strain>
    </source>
</reference>
<dbReference type="SUPFAM" id="SSF46955">
    <property type="entry name" value="Putative DNA-binding domain"/>
    <property type="match status" value="1"/>
</dbReference>
<proteinExistence type="predicted"/>
<dbReference type="OrthoDB" id="8455288at2"/>
<dbReference type="RefSeq" id="WP_008737027.1">
    <property type="nucleotide sequence ID" value="NZ_CP004387.1"/>
</dbReference>
<protein>
    <submittedName>
        <fullName evidence="1">Phage transcriptional regulator AlpA</fullName>
    </submittedName>
</protein>